<feature type="transmembrane region" description="Helical" evidence="1">
    <location>
        <begin position="12"/>
        <end position="31"/>
    </location>
</feature>
<proteinExistence type="predicted"/>
<evidence type="ECO:0000313" key="2">
    <source>
        <dbReference type="EMBL" id="OGC49220.1"/>
    </source>
</evidence>
<evidence type="ECO:0008006" key="4">
    <source>
        <dbReference type="Google" id="ProtNLM"/>
    </source>
</evidence>
<keyword evidence="1" id="KW-1133">Transmembrane helix</keyword>
<organism evidence="2 3">
    <name type="scientific">candidate division WWE3 bacterium RBG_16_37_10</name>
    <dbReference type="NCBI Taxonomy" id="1802610"/>
    <lineage>
        <taxon>Bacteria</taxon>
        <taxon>Katanobacteria</taxon>
    </lineage>
</organism>
<keyword evidence="1" id="KW-0472">Membrane</keyword>
<comment type="caution">
    <text evidence="2">The sequence shown here is derived from an EMBL/GenBank/DDBJ whole genome shotgun (WGS) entry which is preliminary data.</text>
</comment>
<reference evidence="2 3" key="1">
    <citation type="journal article" date="2016" name="Nat. Commun.">
        <title>Thousands of microbial genomes shed light on interconnected biogeochemical processes in an aquifer system.</title>
        <authorList>
            <person name="Anantharaman K."/>
            <person name="Brown C.T."/>
            <person name="Hug L.A."/>
            <person name="Sharon I."/>
            <person name="Castelle C.J."/>
            <person name="Probst A.J."/>
            <person name="Thomas B.C."/>
            <person name="Singh A."/>
            <person name="Wilkins M.J."/>
            <person name="Karaoz U."/>
            <person name="Brodie E.L."/>
            <person name="Williams K.H."/>
            <person name="Hubbard S.S."/>
            <person name="Banfield J.F."/>
        </authorList>
    </citation>
    <scope>NUCLEOTIDE SEQUENCE [LARGE SCALE GENOMIC DNA]</scope>
</reference>
<name>A0A1F4UWL4_UNCKA</name>
<keyword evidence="1" id="KW-0812">Transmembrane</keyword>
<evidence type="ECO:0000256" key="1">
    <source>
        <dbReference type="SAM" id="Phobius"/>
    </source>
</evidence>
<sequence length="234" mass="25571">MKINFLNKNKILIGFFGLVFLVTLGSAVYFYDQNLKLKVTSDETAKEDNQKLLSEVGKIIELPSNESPTVAVVSDKEKLSGNVFFKNSQNGDKVLIFAEAKKAILYRPSTKKLIEVANINLADTNGVVAGSKDENVEAAAVKMSVFNGTKEDNIFQDIEDKLKEQKINAEFVTKRNALRDNYIQTLVVDLTGESSESANQIAKALDGQVGSLPKGETKPEGSDILIIAGLNLVK</sequence>
<dbReference type="STRING" id="1802610.A2W32_00155"/>
<dbReference type="Proteomes" id="UP000177371">
    <property type="component" value="Unassembled WGS sequence"/>
</dbReference>
<dbReference type="EMBL" id="MEUT01000054">
    <property type="protein sequence ID" value="OGC49220.1"/>
    <property type="molecule type" value="Genomic_DNA"/>
</dbReference>
<accession>A0A1F4UWL4</accession>
<gene>
    <name evidence="2" type="ORF">A2W32_00155</name>
</gene>
<evidence type="ECO:0000313" key="3">
    <source>
        <dbReference type="Proteomes" id="UP000177371"/>
    </source>
</evidence>
<dbReference type="AlphaFoldDB" id="A0A1F4UWL4"/>
<protein>
    <recommendedName>
        <fullName evidence="4">LytR/CpsA/Psr regulator C-terminal domain-containing protein</fullName>
    </recommendedName>
</protein>